<keyword evidence="4" id="KW-1185">Reference proteome</keyword>
<dbReference type="RefSeq" id="WP_309804566.1">
    <property type="nucleotide sequence ID" value="NZ_JAVDRD010000002.1"/>
</dbReference>
<dbReference type="EMBL" id="JAVDRD010000002">
    <property type="protein sequence ID" value="MDR6510119.1"/>
    <property type="molecule type" value="Genomic_DNA"/>
</dbReference>
<proteinExistence type="predicted"/>
<evidence type="ECO:0000313" key="4">
    <source>
        <dbReference type="Proteomes" id="UP001184150"/>
    </source>
</evidence>
<evidence type="ECO:0000256" key="1">
    <source>
        <dbReference type="SAM" id="SignalP"/>
    </source>
</evidence>
<dbReference type="Proteomes" id="UP001184150">
    <property type="component" value="Unassembled WGS sequence"/>
</dbReference>
<dbReference type="InterPro" id="IPR005151">
    <property type="entry name" value="Tail-specific_protease"/>
</dbReference>
<dbReference type="Pfam" id="PF03572">
    <property type="entry name" value="Peptidase_S41"/>
    <property type="match status" value="1"/>
</dbReference>
<organism evidence="3 4">
    <name type="scientific">Novosphingobium capsulatum</name>
    <dbReference type="NCBI Taxonomy" id="13688"/>
    <lineage>
        <taxon>Bacteria</taxon>
        <taxon>Pseudomonadati</taxon>
        <taxon>Pseudomonadota</taxon>
        <taxon>Alphaproteobacteria</taxon>
        <taxon>Sphingomonadales</taxon>
        <taxon>Sphingomonadaceae</taxon>
        <taxon>Novosphingobium</taxon>
    </lineage>
</organism>
<accession>A0ABU1MII9</accession>
<name>A0ABU1MII9_9SPHN</name>
<evidence type="ECO:0000313" key="3">
    <source>
        <dbReference type="EMBL" id="MDR6510119.1"/>
    </source>
</evidence>
<feature type="chain" id="PRO_5045842740" description="Tail specific protease domain-containing protein" evidence="1">
    <location>
        <begin position="25"/>
        <end position="494"/>
    </location>
</feature>
<feature type="signal peptide" evidence="1">
    <location>
        <begin position="1"/>
        <end position="24"/>
    </location>
</feature>
<reference evidence="3 4" key="1">
    <citation type="submission" date="2023-07" db="EMBL/GenBank/DDBJ databases">
        <title>Sorghum-associated microbial communities from plants grown in Nebraska, USA.</title>
        <authorList>
            <person name="Schachtman D."/>
        </authorList>
    </citation>
    <scope>NUCLEOTIDE SEQUENCE [LARGE SCALE GENOMIC DNA]</scope>
    <source>
        <strain evidence="3 4">DS1027</strain>
    </source>
</reference>
<protein>
    <recommendedName>
        <fullName evidence="2">Tail specific protease domain-containing protein</fullName>
    </recommendedName>
</protein>
<dbReference type="InterPro" id="IPR029045">
    <property type="entry name" value="ClpP/crotonase-like_dom_sf"/>
</dbReference>
<feature type="domain" description="Tail specific protease" evidence="2">
    <location>
        <begin position="263"/>
        <end position="425"/>
    </location>
</feature>
<dbReference type="Gene3D" id="3.90.226.10">
    <property type="entry name" value="2-enoyl-CoA Hydratase, Chain A, domain 1"/>
    <property type="match status" value="1"/>
</dbReference>
<gene>
    <name evidence="3" type="ORF">J2792_000979</name>
</gene>
<keyword evidence="1" id="KW-0732">Signal</keyword>
<evidence type="ECO:0000259" key="2">
    <source>
        <dbReference type="Pfam" id="PF03572"/>
    </source>
</evidence>
<dbReference type="SUPFAM" id="SSF52096">
    <property type="entry name" value="ClpP/crotonase"/>
    <property type="match status" value="1"/>
</dbReference>
<comment type="caution">
    <text evidence="3">The sequence shown here is derived from an EMBL/GenBank/DDBJ whole genome shotgun (WGS) entry which is preliminary data.</text>
</comment>
<sequence>MMERRSVLAGLAALPLCPAPSAHAAQAHAAQAHAAQAPLGADMAVLRAALAIHPGRDRYLSPAELARNLDRFAQDYGAGLDAGNLDRCYLALSRLLATLRCGHSYANFFNQSDAVAKALFDRPTRLPFHFEWIGAAMVVTADHTGTGVLPRGTQITAVNGVPSGQILARLMPYVRADGHNDAKRRSLLGVRGDATIETFDVFQGLLLPPATGRHALDAILPDGRRTRIEVPAIGLAARRASMLRLPANSDAPRWTYEVRSDGIAVLTMPDWGMWNSKWDWRGWLADRLDDAAHARGLIIDIRRNEGGDDCGDQILARLVDRDVMNWPFSGRVRFRTVPASLADHVSTWDDSYRHIGEGGADLGQGWIALPQTHAPQPVRPAAKRLTVPVAALIGPANSSATFGFISAARASGKITLFGEPTGGNRRGINGGGFFFTRLPSSGIEFDLPLIGYFPLTPQPDAGIMPDHLVPQTAATIAAGTDPVMQAAAAWIATA</sequence>